<protein>
    <recommendedName>
        <fullName evidence="4">Glycine zipper domain-containing protein</fullName>
    </recommendedName>
</protein>
<comment type="caution">
    <text evidence="2">The sequence shown here is derived from an EMBL/GenBank/DDBJ whole genome shotgun (WGS) entry which is preliminary data.</text>
</comment>
<feature type="transmembrane region" description="Helical" evidence="1">
    <location>
        <begin position="92"/>
        <end position="113"/>
    </location>
</feature>
<dbReference type="EMBL" id="CAJZAH010000004">
    <property type="protein sequence ID" value="CAG9180005.1"/>
    <property type="molecule type" value="Genomic_DNA"/>
</dbReference>
<gene>
    <name evidence="2" type="ORF">LMG21510_03961</name>
</gene>
<keyword evidence="1" id="KW-1133">Transmembrane helix</keyword>
<keyword evidence="1" id="KW-0812">Transmembrane</keyword>
<keyword evidence="1" id="KW-0472">Membrane</keyword>
<sequence>MSLIIAGRFDTFVAAEAAAGQLFSRGFQEDDVTLFFVNPAGQHGRFPIGGDVKVDAGAKKAGAGAGRGIVIGAIAGAVLGAVALALMQASVLVMALATGLGAYLGSLVGALAMTRDGASNAPREENLPATNTIDGKTERDAGVLLAVRVDENNRQTAADVLREAGAMDLERAYGRWSEGRWVDFDPLVPPVPASRP</sequence>
<reference evidence="2 3" key="1">
    <citation type="submission" date="2021-08" db="EMBL/GenBank/DDBJ databases">
        <authorList>
            <person name="Peeters C."/>
        </authorList>
    </citation>
    <scope>NUCLEOTIDE SEQUENCE [LARGE SCALE GENOMIC DNA]</scope>
    <source>
        <strain evidence="2 3">LMG 21510</strain>
    </source>
</reference>
<dbReference type="RefSeq" id="WP_222207089.1">
    <property type="nucleotide sequence ID" value="NZ_CAJZAH010000004.1"/>
</dbReference>
<keyword evidence="3" id="KW-1185">Reference proteome</keyword>
<evidence type="ECO:0000313" key="3">
    <source>
        <dbReference type="Proteomes" id="UP000721236"/>
    </source>
</evidence>
<proteinExistence type="predicted"/>
<evidence type="ECO:0000313" key="2">
    <source>
        <dbReference type="EMBL" id="CAG9180005.1"/>
    </source>
</evidence>
<dbReference type="Proteomes" id="UP000721236">
    <property type="component" value="Unassembled WGS sequence"/>
</dbReference>
<accession>A0ABN7Z267</accession>
<organism evidence="2 3">
    <name type="scientific">Cupriavidus respiraculi</name>
    <dbReference type="NCBI Taxonomy" id="195930"/>
    <lineage>
        <taxon>Bacteria</taxon>
        <taxon>Pseudomonadati</taxon>
        <taxon>Pseudomonadota</taxon>
        <taxon>Betaproteobacteria</taxon>
        <taxon>Burkholderiales</taxon>
        <taxon>Burkholderiaceae</taxon>
        <taxon>Cupriavidus</taxon>
    </lineage>
</organism>
<feature type="transmembrane region" description="Helical" evidence="1">
    <location>
        <begin position="68"/>
        <end position="86"/>
    </location>
</feature>
<evidence type="ECO:0000256" key="1">
    <source>
        <dbReference type="SAM" id="Phobius"/>
    </source>
</evidence>
<name>A0ABN7Z267_9BURK</name>
<evidence type="ECO:0008006" key="4">
    <source>
        <dbReference type="Google" id="ProtNLM"/>
    </source>
</evidence>